<keyword evidence="2" id="KW-1185">Reference proteome</keyword>
<evidence type="ECO:0000313" key="1">
    <source>
        <dbReference type="EMBL" id="TVY93564.1"/>
    </source>
</evidence>
<dbReference type="Proteomes" id="UP000315522">
    <property type="component" value="Unassembled WGS sequence"/>
</dbReference>
<sequence>MRELLSGRRFARAKSPRIQKNFASARPLPFYILLTNKRFYSTNSKKSKDKVQVLHIRPIHFHYRYPTTLSTKERVTVPNATQHGITQKPKSPPPIIFTSRGVKPDVLLEVLGQDFHVMSPALKMHSAFFAAFIDSSNKAPTTPANPKFKYHWGTKIDKDGSWGLVSIACLEESEENHELKGDAQIQVEGFRVLMCAIHSAPFAIAIDGIEVLDTATTLADYYRALPILSIAVSAVLFSRPDFLFELPKHCVRLLSISAALRNAVLFHECLLHACGPWNEPRYLTLPEGKIRAVCEAAHGKMCIKTYKAHKQLLELVANHDEVGRTMAALASKCMDGTKIVLPCYYRKLWRARTYSQGVDCNCSFDEECAGP</sequence>
<gene>
    <name evidence="1" type="ORF">LAWI1_G003805</name>
</gene>
<evidence type="ECO:0000313" key="2">
    <source>
        <dbReference type="Proteomes" id="UP000315522"/>
    </source>
</evidence>
<organism evidence="1 2">
    <name type="scientific">Lachnellula willkommii</name>
    <dbReference type="NCBI Taxonomy" id="215461"/>
    <lineage>
        <taxon>Eukaryota</taxon>
        <taxon>Fungi</taxon>
        <taxon>Dikarya</taxon>
        <taxon>Ascomycota</taxon>
        <taxon>Pezizomycotina</taxon>
        <taxon>Leotiomycetes</taxon>
        <taxon>Helotiales</taxon>
        <taxon>Lachnaceae</taxon>
        <taxon>Lachnellula</taxon>
    </lineage>
</organism>
<dbReference type="AlphaFoldDB" id="A0A559MKS8"/>
<evidence type="ECO:0008006" key="3">
    <source>
        <dbReference type="Google" id="ProtNLM"/>
    </source>
</evidence>
<reference evidence="1 2" key="1">
    <citation type="submission" date="2018-05" db="EMBL/GenBank/DDBJ databases">
        <title>Genome sequencing and assembly of the regulated plant pathogen Lachnellula willkommii and related sister species for the development of diagnostic species identification markers.</title>
        <authorList>
            <person name="Giroux E."/>
            <person name="Bilodeau G."/>
        </authorList>
    </citation>
    <scope>NUCLEOTIDE SEQUENCE [LARGE SCALE GENOMIC DNA]</scope>
    <source>
        <strain evidence="1 2">CBS 172.35</strain>
    </source>
</reference>
<accession>A0A559MKS8</accession>
<comment type="caution">
    <text evidence="1">The sequence shown here is derived from an EMBL/GenBank/DDBJ whole genome shotgun (WGS) entry which is preliminary data.</text>
</comment>
<name>A0A559MKS8_9HELO</name>
<dbReference type="EMBL" id="QGML01000114">
    <property type="protein sequence ID" value="TVY93564.1"/>
    <property type="molecule type" value="Genomic_DNA"/>
</dbReference>
<proteinExistence type="predicted"/>
<protein>
    <recommendedName>
        <fullName evidence="3">BTB domain-containing protein</fullName>
    </recommendedName>
</protein>